<evidence type="ECO:0000256" key="1">
    <source>
        <dbReference type="ARBA" id="ARBA00001936"/>
    </source>
</evidence>
<comment type="catalytic activity">
    <reaction evidence="10">
        <text>O-phospho-L-seryl-[protein] + H2O = L-seryl-[protein] + phosphate</text>
        <dbReference type="Rhea" id="RHEA:20629"/>
        <dbReference type="Rhea" id="RHEA-COMP:9863"/>
        <dbReference type="Rhea" id="RHEA-COMP:11604"/>
        <dbReference type="ChEBI" id="CHEBI:15377"/>
        <dbReference type="ChEBI" id="CHEBI:29999"/>
        <dbReference type="ChEBI" id="CHEBI:43474"/>
        <dbReference type="ChEBI" id="CHEBI:83421"/>
        <dbReference type="EC" id="3.1.3.16"/>
    </reaction>
</comment>
<evidence type="ECO:0000256" key="4">
    <source>
        <dbReference type="ARBA" id="ARBA00011738"/>
    </source>
</evidence>
<dbReference type="SUPFAM" id="SSF53474">
    <property type="entry name" value="alpha/beta-Hydrolases"/>
    <property type="match status" value="1"/>
</dbReference>
<feature type="domain" description="Serine/threonine specific protein phosphatases" evidence="17">
    <location>
        <begin position="366"/>
        <end position="371"/>
    </location>
</feature>
<proteinExistence type="inferred from homology"/>
<dbReference type="InterPro" id="IPR006186">
    <property type="entry name" value="Ser/Thr-sp_prot-phosphatase"/>
</dbReference>
<evidence type="ECO:0000259" key="17">
    <source>
        <dbReference type="PROSITE" id="PS00125"/>
    </source>
</evidence>
<dbReference type="GO" id="GO:0005634">
    <property type="term" value="C:nucleus"/>
    <property type="evidence" value="ECO:0007669"/>
    <property type="project" value="TreeGrafter"/>
</dbReference>
<dbReference type="FunFam" id="3.60.21.10:FF:000212">
    <property type="entry name" value="Serine/threonine-protein phosphatase"/>
    <property type="match status" value="1"/>
</dbReference>
<evidence type="ECO:0000256" key="12">
    <source>
        <dbReference type="ARBA" id="ARBA00051067"/>
    </source>
</evidence>
<keyword evidence="5" id="KW-0479">Metal-binding</keyword>
<feature type="region of interest" description="Disordered" evidence="16">
    <location>
        <begin position="546"/>
        <end position="566"/>
    </location>
</feature>
<comment type="function">
    <text evidence="13">Epoxide hydrolase involved in the biosynthesis of cucurbitacin and mogroside tetracyclic triterpene natural products (e.g. siamenoside I and mogrosides IV, V and VI). Cucurbitacins have cytotoxic properties and exhibit deterrent taste as a defense barrier against herbivores. Mogrosides are nonsugar highly oxygenated compounds used as high-intensity zero-calorie sweeteners; they also possess pharmacological properties such as regulating immunity, lowering blood sugar and lipid levels, protecting the liver, and acting as antioxidants and antitumor agents. Catalyzes the hydrolysis of aromatic epoxide-containing substrates, such as the conversion of 24,25-epoxycucurbitadienol to 24,25-dihydroxycucurbitadienol.</text>
</comment>
<organism evidence="18 19">
    <name type="scientific">Phaseolus angularis</name>
    <name type="common">Azuki bean</name>
    <name type="synonym">Vigna angularis</name>
    <dbReference type="NCBI Taxonomy" id="3914"/>
    <lineage>
        <taxon>Eukaryota</taxon>
        <taxon>Viridiplantae</taxon>
        <taxon>Streptophyta</taxon>
        <taxon>Embryophyta</taxon>
        <taxon>Tracheophyta</taxon>
        <taxon>Spermatophyta</taxon>
        <taxon>Magnoliopsida</taxon>
        <taxon>eudicotyledons</taxon>
        <taxon>Gunneridae</taxon>
        <taxon>Pentapetalae</taxon>
        <taxon>rosids</taxon>
        <taxon>fabids</taxon>
        <taxon>Fabales</taxon>
        <taxon>Fabaceae</taxon>
        <taxon>Papilionoideae</taxon>
        <taxon>50 kb inversion clade</taxon>
        <taxon>NPAAA clade</taxon>
        <taxon>indigoferoid/millettioid clade</taxon>
        <taxon>Phaseoleae</taxon>
        <taxon>Vigna</taxon>
    </lineage>
</organism>
<dbReference type="Gramene" id="KOM52829">
    <property type="protein sequence ID" value="KOM52829"/>
    <property type="gene ID" value="LR48_Vigan09g148800"/>
</dbReference>
<dbReference type="GO" id="GO:0005737">
    <property type="term" value="C:cytoplasm"/>
    <property type="evidence" value="ECO:0007669"/>
    <property type="project" value="TreeGrafter"/>
</dbReference>
<evidence type="ECO:0000256" key="5">
    <source>
        <dbReference type="ARBA" id="ARBA00022723"/>
    </source>
</evidence>
<keyword evidence="7" id="KW-0904">Protein phosphatase</keyword>
<evidence type="ECO:0000256" key="7">
    <source>
        <dbReference type="ARBA" id="ARBA00022912"/>
    </source>
</evidence>
<sequence>MEGIAHRTVEVNGIKMHIAEKGEGPVVLFLHGFPELWYSWRHQILALSSKGYHAVAPDLRGFGDTEAPASISSYTCFHIVGDLVALIDSLGVQQVFLVAHDWGALIGWYLCMFRPDRVKAYVCLSVPLLHRDPNIRTVDAMRAMYGDDYYIYRFQKPGEMETQMAEVGTEYVLKNILTTRKPGPPILPKGEYGTGFNPDMPNSLPSWLTDDDLAYYVSKFEKTGFTGPLNYYRNLNLNWELTAPWSGAKIQVPVKFITGEFDMVYTSLNMKEYIHGGGFKHDVPNLEEVIVQKDVAHFNNQESAEEIGDIHGQYQDLLRLFEYGGFPPAANYLFLGDYVDRGKQSLETICLLLAYKIRYPDKIFLLRGNHEEAKINRIYGFYDECKRRFNVRLWKIFTDCFNCLPVAALIDEKILCMHGGLSPELENLDLIREIQRPTEIPDSGLLCDLLWSDPDASIEGWADSDRGVSCTFGPDVLMEFLDKNDLDLVCRGHQVVEDGYEFFAKRRLVTIFSAPNYGGEFDNAGALLSVDDSLVCSFEILKPADRASGSSSSKMNFKKPPKLGKI</sequence>
<dbReference type="GO" id="GO:0004301">
    <property type="term" value="F:epoxide hydrolase activity"/>
    <property type="evidence" value="ECO:0007669"/>
    <property type="project" value="UniProtKB-EC"/>
</dbReference>
<evidence type="ECO:0000256" key="15">
    <source>
        <dbReference type="RuleBase" id="RU004273"/>
    </source>
</evidence>
<comment type="catalytic activity">
    <reaction evidence="11 15">
        <text>O-phospho-L-threonyl-[protein] + H2O = L-threonyl-[protein] + phosphate</text>
        <dbReference type="Rhea" id="RHEA:47004"/>
        <dbReference type="Rhea" id="RHEA-COMP:11060"/>
        <dbReference type="Rhea" id="RHEA-COMP:11605"/>
        <dbReference type="ChEBI" id="CHEBI:15377"/>
        <dbReference type="ChEBI" id="CHEBI:30013"/>
        <dbReference type="ChEBI" id="CHEBI:43474"/>
        <dbReference type="ChEBI" id="CHEBI:61977"/>
        <dbReference type="EC" id="3.1.3.16"/>
    </reaction>
</comment>
<protein>
    <recommendedName>
        <fullName evidence="15">Serine/threonine-protein phosphatase</fullName>
        <ecNumber evidence="15">3.1.3.16</ecNumber>
    </recommendedName>
</protein>
<dbReference type="InterPro" id="IPR050341">
    <property type="entry name" value="PP1_catalytic_subunit"/>
</dbReference>
<dbReference type="FunFam" id="3.40.50.1820:FF:000161">
    <property type="entry name" value="Epoxide hydrolase"/>
    <property type="match status" value="1"/>
</dbReference>
<comment type="pathway">
    <text evidence="2">Secondary metabolite biosynthesis; terpenoid biosynthesis.</text>
</comment>
<evidence type="ECO:0000256" key="9">
    <source>
        <dbReference type="ARBA" id="ARBA00038334"/>
    </source>
</evidence>
<evidence type="ECO:0000256" key="8">
    <source>
        <dbReference type="ARBA" id="ARBA00023211"/>
    </source>
</evidence>
<evidence type="ECO:0000256" key="16">
    <source>
        <dbReference type="SAM" id="MobiDB-lite"/>
    </source>
</evidence>
<dbReference type="PRINTS" id="PR00114">
    <property type="entry name" value="STPHPHTASE"/>
</dbReference>
<dbReference type="InterPro" id="IPR000073">
    <property type="entry name" value="AB_hydrolase_1"/>
</dbReference>
<dbReference type="Gene3D" id="3.60.21.10">
    <property type="match status" value="1"/>
</dbReference>
<comment type="cofactor">
    <cofactor evidence="1">
        <name>Mn(2+)</name>
        <dbReference type="ChEBI" id="CHEBI:29035"/>
    </cofactor>
</comment>
<evidence type="ECO:0000313" key="18">
    <source>
        <dbReference type="EMBL" id="KOM52829.1"/>
    </source>
</evidence>
<dbReference type="GO" id="GO:0004722">
    <property type="term" value="F:protein serine/threonine phosphatase activity"/>
    <property type="evidence" value="ECO:0007669"/>
    <property type="project" value="UniProtKB-EC"/>
</dbReference>
<dbReference type="AlphaFoldDB" id="A0A0L9VDT5"/>
<keyword evidence="6 15" id="KW-0378">Hydrolase</keyword>
<dbReference type="InterPro" id="IPR029052">
    <property type="entry name" value="Metallo-depent_PP-like"/>
</dbReference>
<dbReference type="SMART" id="SM00156">
    <property type="entry name" value="PP2Ac"/>
    <property type="match status" value="1"/>
</dbReference>
<evidence type="ECO:0000256" key="10">
    <source>
        <dbReference type="ARBA" id="ARBA00047761"/>
    </source>
</evidence>
<dbReference type="PANTHER" id="PTHR11668">
    <property type="entry name" value="SERINE/THREONINE PROTEIN PHOSPHATASE"/>
    <property type="match status" value="1"/>
</dbReference>
<feature type="compositionally biased region" description="Basic residues" evidence="16">
    <location>
        <begin position="556"/>
        <end position="566"/>
    </location>
</feature>
<comment type="similarity">
    <text evidence="9">Belongs to the AB hydrolase superfamily. Epoxide hydrolase family.</text>
</comment>
<dbReference type="Pfam" id="PF00149">
    <property type="entry name" value="Metallophos"/>
    <property type="match status" value="1"/>
</dbReference>
<dbReference type="STRING" id="3914.A0A0L9VDT5"/>
<dbReference type="Pfam" id="PF00561">
    <property type="entry name" value="Abhydrolase_1"/>
    <property type="match status" value="1"/>
</dbReference>
<evidence type="ECO:0000256" key="6">
    <source>
        <dbReference type="ARBA" id="ARBA00022801"/>
    </source>
</evidence>
<dbReference type="EMBL" id="CM003379">
    <property type="protein sequence ID" value="KOM52829.1"/>
    <property type="molecule type" value="Genomic_DNA"/>
</dbReference>
<gene>
    <name evidence="18" type="ORF">LR48_Vigan09g148800</name>
</gene>
<comment type="subunit">
    <text evidence="4">Homodimer.</text>
</comment>
<dbReference type="SUPFAM" id="SSF56300">
    <property type="entry name" value="Metallo-dependent phosphatases"/>
    <property type="match status" value="1"/>
</dbReference>
<dbReference type="PANTHER" id="PTHR11668:SF429">
    <property type="entry name" value="SERINE_THREONINE-PROTEIN PHOSPHATASE PP1 ISOZYME 9"/>
    <property type="match status" value="1"/>
</dbReference>
<evidence type="ECO:0000256" key="11">
    <source>
        <dbReference type="ARBA" id="ARBA00048336"/>
    </source>
</evidence>
<keyword evidence="8" id="KW-0464">Manganese</keyword>
<dbReference type="Proteomes" id="UP000053144">
    <property type="component" value="Chromosome 9"/>
</dbReference>
<evidence type="ECO:0000256" key="13">
    <source>
        <dbReference type="ARBA" id="ARBA00058358"/>
    </source>
</evidence>
<evidence type="ECO:0000256" key="2">
    <source>
        <dbReference type="ARBA" id="ARBA00004721"/>
    </source>
</evidence>
<dbReference type="InterPro" id="IPR029058">
    <property type="entry name" value="AB_hydrolase_fold"/>
</dbReference>
<evidence type="ECO:0000256" key="3">
    <source>
        <dbReference type="ARBA" id="ARBA00005333"/>
    </source>
</evidence>
<name>A0A0L9VDT5_PHAAN</name>
<comment type="catalytic activity">
    <reaction evidence="14">
        <text>(24S)-24,25-epoxycucurbitadienol + H2O = (24R)-24,25-dihydroxycucurbitadienol</text>
        <dbReference type="Rhea" id="RHEA:81855"/>
        <dbReference type="ChEBI" id="CHEBI:15377"/>
        <dbReference type="ChEBI" id="CHEBI:229949"/>
        <dbReference type="ChEBI" id="CHEBI:229950"/>
    </reaction>
    <physiologicalReaction direction="left-to-right" evidence="14">
        <dbReference type="Rhea" id="RHEA:81856"/>
    </physiologicalReaction>
</comment>
<evidence type="ECO:0000313" key="19">
    <source>
        <dbReference type="Proteomes" id="UP000053144"/>
    </source>
</evidence>
<reference evidence="19" key="1">
    <citation type="journal article" date="2015" name="Proc. Natl. Acad. Sci. U.S.A.">
        <title>Genome sequencing of adzuki bean (Vigna angularis) provides insight into high starch and low fat accumulation and domestication.</title>
        <authorList>
            <person name="Yang K."/>
            <person name="Tian Z."/>
            <person name="Chen C."/>
            <person name="Luo L."/>
            <person name="Zhao B."/>
            <person name="Wang Z."/>
            <person name="Yu L."/>
            <person name="Li Y."/>
            <person name="Sun Y."/>
            <person name="Li W."/>
            <person name="Chen Y."/>
            <person name="Li Y."/>
            <person name="Zhang Y."/>
            <person name="Ai D."/>
            <person name="Zhao J."/>
            <person name="Shang C."/>
            <person name="Ma Y."/>
            <person name="Wu B."/>
            <person name="Wang M."/>
            <person name="Gao L."/>
            <person name="Sun D."/>
            <person name="Zhang P."/>
            <person name="Guo F."/>
            <person name="Wang W."/>
            <person name="Li Y."/>
            <person name="Wang J."/>
            <person name="Varshney R.K."/>
            <person name="Wang J."/>
            <person name="Ling H.Q."/>
            <person name="Wan P."/>
        </authorList>
    </citation>
    <scope>NUCLEOTIDE SEQUENCE</scope>
    <source>
        <strain evidence="19">cv. Jingnong 6</strain>
    </source>
</reference>
<dbReference type="GO" id="GO:0046872">
    <property type="term" value="F:metal ion binding"/>
    <property type="evidence" value="ECO:0007669"/>
    <property type="project" value="UniProtKB-KW"/>
</dbReference>
<dbReference type="EC" id="3.1.3.16" evidence="15"/>
<dbReference type="Gene3D" id="3.40.50.1820">
    <property type="entry name" value="alpha/beta hydrolase"/>
    <property type="match status" value="1"/>
</dbReference>
<dbReference type="InterPro" id="IPR004843">
    <property type="entry name" value="Calcineurin-like_PHP"/>
</dbReference>
<dbReference type="PROSITE" id="PS00125">
    <property type="entry name" value="SER_THR_PHOSPHATASE"/>
    <property type="match status" value="1"/>
</dbReference>
<evidence type="ECO:0000256" key="14">
    <source>
        <dbReference type="ARBA" id="ARBA00093212"/>
    </source>
</evidence>
<comment type="catalytic activity">
    <reaction evidence="12">
        <text>an epoxide + H2O = an ethanediol</text>
        <dbReference type="Rhea" id="RHEA:19037"/>
        <dbReference type="ChEBI" id="CHEBI:15377"/>
        <dbReference type="ChEBI" id="CHEBI:32955"/>
        <dbReference type="ChEBI" id="CHEBI:140594"/>
        <dbReference type="EC" id="3.3.2.10"/>
    </reaction>
    <physiologicalReaction direction="left-to-right" evidence="12">
        <dbReference type="Rhea" id="RHEA:19038"/>
    </physiologicalReaction>
</comment>
<accession>A0A0L9VDT5</accession>
<comment type="similarity">
    <text evidence="3">Belongs to the PPP phosphatase family. PP-1 subfamily.</text>
</comment>